<gene>
    <name evidence="2" type="ORF">EVAR_31963_1</name>
</gene>
<organism evidence="2 3">
    <name type="scientific">Eumeta variegata</name>
    <name type="common">Bagworm moth</name>
    <name type="synonym">Eumeta japonica</name>
    <dbReference type="NCBI Taxonomy" id="151549"/>
    <lineage>
        <taxon>Eukaryota</taxon>
        <taxon>Metazoa</taxon>
        <taxon>Ecdysozoa</taxon>
        <taxon>Arthropoda</taxon>
        <taxon>Hexapoda</taxon>
        <taxon>Insecta</taxon>
        <taxon>Pterygota</taxon>
        <taxon>Neoptera</taxon>
        <taxon>Endopterygota</taxon>
        <taxon>Lepidoptera</taxon>
        <taxon>Glossata</taxon>
        <taxon>Ditrysia</taxon>
        <taxon>Tineoidea</taxon>
        <taxon>Psychidae</taxon>
        <taxon>Oiketicinae</taxon>
        <taxon>Eumeta</taxon>
    </lineage>
</organism>
<keyword evidence="1" id="KW-0472">Membrane</keyword>
<keyword evidence="3" id="KW-1185">Reference proteome</keyword>
<dbReference type="Proteomes" id="UP000299102">
    <property type="component" value="Unassembled WGS sequence"/>
</dbReference>
<proteinExistence type="predicted"/>
<comment type="caution">
    <text evidence="2">The sequence shown here is derived from an EMBL/GenBank/DDBJ whole genome shotgun (WGS) entry which is preliminary data.</text>
</comment>
<feature type="transmembrane region" description="Helical" evidence="1">
    <location>
        <begin position="89"/>
        <end position="108"/>
    </location>
</feature>
<reference evidence="2 3" key="1">
    <citation type="journal article" date="2019" name="Commun. Biol.">
        <title>The bagworm genome reveals a unique fibroin gene that provides high tensile strength.</title>
        <authorList>
            <person name="Kono N."/>
            <person name="Nakamura H."/>
            <person name="Ohtoshi R."/>
            <person name="Tomita M."/>
            <person name="Numata K."/>
            <person name="Arakawa K."/>
        </authorList>
    </citation>
    <scope>NUCLEOTIDE SEQUENCE [LARGE SCALE GENOMIC DNA]</scope>
</reference>
<dbReference type="AlphaFoldDB" id="A0A4C1VTJ7"/>
<evidence type="ECO:0000313" key="3">
    <source>
        <dbReference type="Proteomes" id="UP000299102"/>
    </source>
</evidence>
<keyword evidence="1" id="KW-1133">Transmembrane helix</keyword>
<protein>
    <submittedName>
        <fullName evidence="2">Uncharacterized protein</fullName>
    </submittedName>
</protein>
<evidence type="ECO:0000256" key="1">
    <source>
        <dbReference type="SAM" id="Phobius"/>
    </source>
</evidence>
<accession>A0A4C1VTJ7</accession>
<evidence type="ECO:0000313" key="2">
    <source>
        <dbReference type="EMBL" id="GBP41647.1"/>
    </source>
</evidence>
<dbReference type="EMBL" id="BGZK01000403">
    <property type="protein sequence ID" value="GBP41647.1"/>
    <property type="molecule type" value="Genomic_DNA"/>
</dbReference>
<name>A0A4C1VTJ7_EUMVA</name>
<keyword evidence="1" id="KW-0812">Transmembrane</keyword>
<dbReference type="OrthoDB" id="7515526at2759"/>
<sequence length="128" mass="14830">MTDFSEKYKVSEALLDRFVFAGQSEVPPRAVLCTPRGARLWLNHRNISLYTLVTTSSFKPQRSLTSLFLHLSFRDTPHILRRYRVSTPLILLSFFFYLVQCSLPYISVEIKTPLRIAKSAYREALEVS</sequence>